<name>A0A482W0L6_ASBVE</name>
<feature type="compositionally biased region" description="Polar residues" evidence="1">
    <location>
        <begin position="1"/>
        <end position="13"/>
    </location>
</feature>
<gene>
    <name evidence="2" type="ORF">BDFB_003759</name>
</gene>
<dbReference type="AlphaFoldDB" id="A0A482W0L6"/>
<accession>A0A482W0L6</accession>
<sequence length="91" mass="10712">MRETGNLTPSRQNAGRLGTKRTSALEEAVLEVDENPNISTRNLVHNLHMNSSLVHRILKQEKYHPYSYYTKVQALTRDDFPRRVNFCRWLQ</sequence>
<organism evidence="2 3">
    <name type="scientific">Asbolus verrucosus</name>
    <name type="common">Desert ironclad beetle</name>
    <dbReference type="NCBI Taxonomy" id="1661398"/>
    <lineage>
        <taxon>Eukaryota</taxon>
        <taxon>Metazoa</taxon>
        <taxon>Ecdysozoa</taxon>
        <taxon>Arthropoda</taxon>
        <taxon>Hexapoda</taxon>
        <taxon>Insecta</taxon>
        <taxon>Pterygota</taxon>
        <taxon>Neoptera</taxon>
        <taxon>Endopterygota</taxon>
        <taxon>Coleoptera</taxon>
        <taxon>Polyphaga</taxon>
        <taxon>Cucujiformia</taxon>
        <taxon>Tenebrionidae</taxon>
        <taxon>Pimeliinae</taxon>
        <taxon>Asbolus</taxon>
    </lineage>
</organism>
<evidence type="ECO:0000313" key="2">
    <source>
        <dbReference type="EMBL" id="RZC38413.1"/>
    </source>
</evidence>
<proteinExistence type="predicted"/>
<evidence type="ECO:0000313" key="3">
    <source>
        <dbReference type="Proteomes" id="UP000292052"/>
    </source>
</evidence>
<feature type="region of interest" description="Disordered" evidence="1">
    <location>
        <begin position="1"/>
        <end position="20"/>
    </location>
</feature>
<dbReference type="Proteomes" id="UP000292052">
    <property type="component" value="Unassembled WGS sequence"/>
</dbReference>
<evidence type="ECO:0000256" key="1">
    <source>
        <dbReference type="SAM" id="MobiDB-lite"/>
    </source>
</evidence>
<comment type="caution">
    <text evidence="2">The sequence shown here is derived from an EMBL/GenBank/DDBJ whole genome shotgun (WGS) entry which is preliminary data.</text>
</comment>
<reference evidence="2 3" key="1">
    <citation type="submission" date="2017-03" db="EMBL/GenBank/DDBJ databases">
        <title>Genome of the blue death feigning beetle - Asbolus verrucosus.</title>
        <authorList>
            <person name="Rider S.D."/>
        </authorList>
    </citation>
    <scope>NUCLEOTIDE SEQUENCE [LARGE SCALE GENOMIC DNA]</scope>
    <source>
        <strain evidence="2">Butters</strain>
        <tissue evidence="2">Head and leg muscle</tissue>
    </source>
</reference>
<dbReference type="PANTHER" id="PTHR47326:SF1">
    <property type="entry name" value="HTH PSQ-TYPE DOMAIN-CONTAINING PROTEIN"/>
    <property type="match status" value="1"/>
</dbReference>
<dbReference type="OrthoDB" id="6753189at2759"/>
<protein>
    <recommendedName>
        <fullName evidence="4">HTH 24 domain containing protein</fullName>
    </recommendedName>
</protein>
<dbReference type="PANTHER" id="PTHR47326">
    <property type="entry name" value="TRANSPOSABLE ELEMENT TC3 TRANSPOSASE-LIKE PROTEIN"/>
    <property type="match status" value="1"/>
</dbReference>
<keyword evidence="3" id="KW-1185">Reference proteome</keyword>
<evidence type="ECO:0008006" key="4">
    <source>
        <dbReference type="Google" id="ProtNLM"/>
    </source>
</evidence>
<dbReference type="EMBL" id="QDEB01043421">
    <property type="protein sequence ID" value="RZC38413.1"/>
    <property type="molecule type" value="Genomic_DNA"/>
</dbReference>